<dbReference type="EMBL" id="FOEF01000011">
    <property type="protein sequence ID" value="SEP47876.1"/>
    <property type="molecule type" value="Genomic_DNA"/>
</dbReference>
<name>A0A1H8Y746_9PSEU</name>
<dbReference type="Pfam" id="PF00106">
    <property type="entry name" value="adh_short"/>
    <property type="match status" value="1"/>
</dbReference>
<evidence type="ECO:0000256" key="1">
    <source>
        <dbReference type="ARBA" id="ARBA00006484"/>
    </source>
</evidence>
<dbReference type="STRING" id="394193.SAMN04489732_111233"/>
<reference evidence="3 4" key="1">
    <citation type="submission" date="2016-10" db="EMBL/GenBank/DDBJ databases">
        <authorList>
            <person name="de Groot N.N."/>
        </authorList>
    </citation>
    <scope>NUCLEOTIDE SEQUENCE [LARGE SCALE GENOMIC DNA]</scope>
    <source>
        <strain evidence="3 4">DSM 44993</strain>
    </source>
</reference>
<organism evidence="3 4">
    <name type="scientific">Amycolatopsis saalfeldensis</name>
    <dbReference type="NCBI Taxonomy" id="394193"/>
    <lineage>
        <taxon>Bacteria</taxon>
        <taxon>Bacillati</taxon>
        <taxon>Actinomycetota</taxon>
        <taxon>Actinomycetes</taxon>
        <taxon>Pseudonocardiales</taxon>
        <taxon>Pseudonocardiaceae</taxon>
        <taxon>Amycolatopsis</taxon>
    </lineage>
</organism>
<evidence type="ECO:0000313" key="4">
    <source>
        <dbReference type="Proteomes" id="UP000198582"/>
    </source>
</evidence>
<accession>A0A1H8Y746</accession>
<dbReference type="PROSITE" id="PS00061">
    <property type="entry name" value="ADH_SHORT"/>
    <property type="match status" value="1"/>
</dbReference>
<keyword evidence="4" id="KW-1185">Reference proteome</keyword>
<dbReference type="InterPro" id="IPR002347">
    <property type="entry name" value="SDR_fam"/>
</dbReference>
<dbReference type="CDD" id="cd05233">
    <property type="entry name" value="SDR_c"/>
    <property type="match status" value="1"/>
</dbReference>
<sequence length="262" mass="27529">MELHGKHIVITGGAGGIGRALVERFTREGARAIVVADADLEGARAVAAEFGATARKFDAGLESDVTGLIDFATEANGPIDVYFSNAGVGGPAAGPETPDGEWDRLWRIHVMSHVWASRILVPRMTEAGGGYLVNTSSAAGLLIQPSAMAYTVTKHAAVSVAEWLSMTYHHNGIRVSCVCPQAVQTRLLDEAMGQSSGASEVVAAAGVLQPADVAEAVVEGMRAERLLILPHKDVAERMVLRATDHEAWLASVRTLVEGGAAR</sequence>
<dbReference type="PRINTS" id="PR00081">
    <property type="entry name" value="GDHRDH"/>
</dbReference>
<dbReference type="GO" id="GO:0016491">
    <property type="term" value="F:oxidoreductase activity"/>
    <property type="evidence" value="ECO:0007669"/>
    <property type="project" value="UniProtKB-KW"/>
</dbReference>
<dbReference type="AlphaFoldDB" id="A0A1H8Y746"/>
<gene>
    <name evidence="3" type="ORF">SAMN04489732_111233</name>
</gene>
<dbReference type="OrthoDB" id="7064009at2"/>
<dbReference type="Proteomes" id="UP000198582">
    <property type="component" value="Unassembled WGS sequence"/>
</dbReference>
<dbReference type="PANTHER" id="PTHR43669">
    <property type="entry name" value="5-KETO-D-GLUCONATE 5-REDUCTASE"/>
    <property type="match status" value="1"/>
</dbReference>
<dbReference type="InterPro" id="IPR020904">
    <property type="entry name" value="Sc_DH/Rdtase_CS"/>
</dbReference>
<evidence type="ECO:0000313" key="3">
    <source>
        <dbReference type="EMBL" id="SEP47876.1"/>
    </source>
</evidence>
<comment type="similarity">
    <text evidence="1">Belongs to the short-chain dehydrogenases/reductases (SDR) family.</text>
</comment>
<proteinExistence type="inferred from homology"/>
<dbReference type="RefSeq" id="WP_091620431.1">
    <property type="nucleotide sequence ID" value="NZ_FOEF01000011.1"/>
</dbReference>
<dbReference type="InterPro" id="IPR036291">
    <property type="entry name" value="NAD(P)-bd_dom_sf"/>
</dbReference>
<keyword evidence="2" id="KW-0560">Oxidoreductase</keyword>
<protein>
    <submittedName>
        <fullName evidence="3">Short-chain dehydrogenase</fullName>
    </submittedName>
</protein>
<dbReference type="PANTHER" id="PTHR43669:SF3">
    <property type="entry name" value="ALCOHOL DEHYDROGENASE, PUTATIVE (AFU_ORTHOLOGUE AFUA_3G03445)-RELATED"/>
    <property type="match status" value="1"/>
</dbReference>
<dbReference type="SUPFAM" id="SSF51735">
    <property type="entry name" value="NAD(P)-binding Rossmann-fold domains"/>
    <property type="match status" value="1"/>
</dbReference>
<dbReference type="Gene3D" id="3.40.50.720">
    <property type="entry name" value="NAD(P)-binding Rossmann-like Domain"/>
    <property type="match status" value="1"/>
</dbReference>
<evidence type="ECO:0000256" key="2">
    <source>
        <dbReference type="ARBA" id="ARBA00023002"/>
    </source>
</evidence>